<dbReference type="CDD" id="cd00170">
    <property type="entry name" value="SEC14"/>
    <property type="match status" value="1"/>
</dbReference>
<sequence>MMMNQITIQNILRHLPKQMNWRQLLAQAMLLMAQRKSCKRTGLCYFSGSLRSKASLCLRVSQIDHGVVNLINEEDSRITVLLDCHGISPFRFPMQMMRSFITVVQENYPNRLGVLFVIRLPPVVRVIAQTFLQVLKPATKQKLRFEGDSYKKALAEFLQAVPAFLGGKCSCPRCESPRDDSVIQAGEGSKKQPRLVSVDDGLPVTDLDFDLDEEIPSPYSCENAIRAAIIGLLMVCIFVAFLAGMIDPASVPASA</sequence>
<dbReference type="InterPro" id="IPR036865">
    <property type="entry name" value="CRAL-TRIO_dom_sf"/>
</dbReference>
<accession>A0A1D6L9X3</accession>
<organism evidence="1">
    <name type="scientific">Zea mays</name>
    <name type="common">Maize</name>
    <dbReference type="NCBI Taxonomy" id="4577"/>
    <lineage>
        <taxon>Eukaryota</taxon>
        <taxon>Viridiplantae</taxon>
        <taxon>Streptophyta</taxon>
        <taxon>Embryophyta</taxon>
        <taxon>Tracheophyta</taxon>
        <taxon>Spermatophyta</taxon>
        <taxon>Magnoliopsida</taxon>
        <taxon>Liliopsida</taxon>
        <taxon>Poales</taxon>
        <taxon>Poaceae</taxon>
        <taxon>PACMAD clade</taxon>
        <taxon>Panicoideae</taxon>
        <taxon>Andropogonodae</taxon>
        <taxon>Andropogoneae</taxon>
        <taxon>Tripsacinae</taxon>
        <taxon>Zea</taxon>
    </lineage>
</organism>
<protein>
    <submittedName>
        <fullName evidence="1">SEC14 cytosolic factor family protein / phosphoglyceride transfer family protein</fullName>
    </submittedName>
</protein>
<dbReference type="Pfam" id="PF00650">
    <property type="entry name" value="CRAL_TRIO"/>
    <property type="match status" value="1"/>
</dbReference>
<dbReference type="EMBL" id="CM007647">
    <property type="protein sequence ID" value="ONM10925.1"/>
    <property type="molecule type" value="Genomic_DNA"/>
</dbReference>
<gene>
    <name evidence="1" type="ORF">ZEAMMB73_Zm00001d034650</name>
</gene>
<evidence type="ECO:0000313" key="1">
    <source>
        <dbReference type="EMBL" id="ONM10925.1"/>
    </source>
</evidence>
<dbReference type="PANTHER" id="PTHR47041:SF2">
    <property type="entry name" value="SEC14 CYTOSOLIC FACTOR FAMILY PROTEIN _ PHOSPHOGLYCERIDE TRANSFER FAMILY PROTEIN"/>
    <property type="match status" value="1"/>
</dbReference>
<reference evidence="1" key="1">
    <citation type="submission" date="2015-12" db="EMBL/GenBank/DDBJ databases">
        <title>Update maize B73 reference genome by single molecule sequencing technologies.</title>
        <authorList>
            <consortium name="Maize Genome Sequencing Project"/>
            <person name="Ware D."/>
        </authorList>
    </citation>
    <scope>NUCLEOTIDE SEQUENCE [LARGE SCALE GENOMIC DNA]</scope>
    <source>
        <tissue evidence="1">Seedling</tissue>
    </source>
</reference>
<dbReference type="PROSITE" id="PS50191">
    <property type="entry name" value="CRAL_TRIO"/>
    <property type="match status" value="1"/>
</dbReference>
<dbReference type="InterPro" id="IPR001251">
    <property type="entry name" value="CRAL-TRIO_dom"/>
</dbReference>
<dbReference type="SUPFAM" id="SSF52087">
    <property type="entry name" value="CRAL/TRIO domain"/>
    <property type="match status" value="1"/>
</dbReference>
<dbReference type="Gene3D" id="3.40.525.10">
    <property type="entry name" value="CRAL-TRIO lipid binding domain"/>
    <property type="match status" value="1"/>
</dbReference>
<dbReference type="ExpressionAtlas" id="A0A1D6L9X3">
    <property type="expression patterns" value="baseline and differential"/>
</dbReference>
<name>A0A1D6L9X3_MAIZE</name>
<proteinExistence type="predicted"/>
<dbReference type="AlphaFoldDB" id="A0A1D6L9X3"/>
<dbReference type="SMART" id="SM00516">
    <property type="entry name" value="SEC14"/>
    <property type="match status" value="1"/>
</dbReference>
<dbReference type="PANTHER" id="PTHR47041">
    <property type="entry name" value="SEC14 CYTOSOLIC FACTOR FAMILY PROTEIN / PHOSPHOGLYCERIDE TRANSFER FAMILY PROTEIN"/>
    <property type="match status" value="1"/>
</dbReference>